<proteinExistence type="predicted"/>
<accession>A0AAN6HBC0</accession>
<dbReference type="AlphaFoldDB" id="A0AAN6HBC0"/>
<keyword evidence="3" id="KW-1185">Reference proteome</keyword>
<feature type="region of interest" description="Disordered" evidence="1">
    <location>
        <begin position="246"/>
        <end position="354"/>
    </location>
</feature>
<organism evidence="2 3">
    <name type="scientific">Friedmanniomyces endolithicus</name>
    <dbReference type="NCBI Taxonomy" id="329885"/>
    <lineage>
        <taxon>Eukaryota</taxon>
        <taxon>Fungi</taxon>
        <taxon>Dikarya</taxon>
        <taxon>Ascomycota</taxon>
        <taxon>Pezizomycotina</taxon>
        <taxon>Dothideomycetes</taxon>
        <taxon>Dothideomycetidae</taxon>
        <taxon>Mycosphaerellales</taxon>
        <taxon>Teratosphaeriaceae</taxon>
        <taxon>Friedmanniomyces</taxon>
    </lineage>
</organism>
<dbReference type="Proteomes" id="UP001175353">
    <property type="component" value="Unassembled WGS sequence"/>
</dbReference>
<comment type="caution">
    <text evidence="2">The sequence shown here is derived from an EMBL/GenBank/DDBJ whole genome shotgun (WGS) entry which is preliminary data.</text>
</comment>
<name>A0AAN6HBC0_9PEZI</name>
<evidence type="ECO:0000313" key="2">
    <source>
        <dbReference type="EMBL" id="KAK0962721.1"/>
    </source>
</evidence>
<feature type="compositionally biased region" description="Acidic residues" evidence="1">
    <location>
        <begin position="142"/>
        <end position="164"/>
    </location>
</feature>
<feature type="region of interest" description="Disordered" evidence="1">
    <location>
        <begin position="67"/>
        <end position="176"/>
    </location>
</feature>
<evidence type="ECO:0000313" key="3">
    <source>
        <dbReference type="Proteomes" id="UP001175353"/>
    </source>
</evidence>
<feature type="region of interest" description="Disordered" evidence="1">
    <location>
        <begin position="194"/>
        <end position="220"/>
    </location>
</feature>
<sequence>MSLKEAYTLAHSAQCRLQLAASRPDRNLRFVVGHLMHYENLRLRIVQIEHDISRSERASAVAFRGTGHVNGEGLRHKASTGQLGRRSPPPAAVEYDEDEDEHLPEHGGVVDDGDEDEESGLGLTRFPSGSTRPQQHPPPALEPDDGDEEDEDEDDEAVSPEEPDQATLEAAMQGAGEERWGKAYEGVRKCGCHGQTDAPSLGRMWELPASGTGPSGEGKGGVTWAVAEVKVEAVDGLRKVISMQAKQERTRAPNQAPLQFAPRCTTPPHSTSKAAGPSQRHRCTRAASGPRMASFHEPTTVPPPNLALFHDESDTSAKPGKDYHQAKGFGPLEKGSSSPLLWSHEHVVRRYDGK</sequence>
<dbReference type="EMBL" id="JAUJLE010000289">
    <property type="protein sequence ID" value="KAK0962721.1"/>
    <property type="molecule type" value="Genomic_DNA"/>
</dbReference>
<protein>
    <submittedName>
        <fullName evidence="2">Uncharacterized protein</fullName>
    </submittedName>
</protein>
<evidence type="ECO:0000256" key="1">
    <source>
        <dbReference type="SAM" id="MobiDB-lite"/>
    </source>
</evidence>
<gene>
    <name evidence="2" type="ORF">LTR91_019331</name>
</gene>
<feature type="compositionally biased region" description="Basic and acidic residues" evidence="1">
    <location>
        <begin position="309"/>
        <end position="325"/>
    </location>
</feature>
<feature type="compositionally biased region" description="Basic and acidic residues" evidence="1">
    <location>
        <begin position="343"/>
        <end position="354"/>
    </location>
</feature>
<reference evidence="2" key="1">
    <citation type="submission" date="2023-06" db="EMBL/GenBank/DDBJ databases">
        <title>Black Yeasts Isolated from many extreme environments.</title>
        <authorList>
            <person name="Coleine C."/>
            <person name="Stajich J.E."/>
            <person name="Selbmann L."/>
        </authorList>
    </citation>
    <scope>NUCLEOTIDE SEQUENCE</scope>
    <source>
        <strain evidence="2">CCFEE 5200</strain>
    </source>
</reference>